<dbReference type="AlphaFoldDB" id="A0A420WAP2"/>
<dbReference type="EMBL" id="RBIG01000004">
    <property type="protein sequence ID" value="RKQ68002.1"/>
    <property type="molecule type" value="Genomic_DNA"/>
</dbReference>
<accession>A0A420WAP2</accession>
<proteinExistence type="predicted"/>
<evidence type="ECO:0000313" key="3">
    <source>
        <dbReference type="Proteomes" id="UP000277424"/>
    </source>
</evidence>
<feature type="chain" id="PRO_5019133638" evidence="1">
    <location>
        <begin position="24"/>
        <end position="183"/>
    </location>
</feature>
<dbReference type="InterPro" id="IPR038696">
    <property type="entry name" value="IalB_sf"/>
</dbReference>
<dbReference type="Proteomes" id="UP000277424">
    <property type="component" value="Unassembled WGS sequence"/>
</dbReference>
<dbReference type="OrthoDB" id="9806572at2"/>
<comment type="caution">
    <text evidence="2">The sequence shown here is derived from an EMBL/GenBank/DDBJ whole genome shotgun (WGS) entry which is preliminary data.</text>
</comment>
<feature type="signal peptide" evidence="1">
    <location>
        <begin position="1"/>
        <end position="23"/>
    </location>
</feature>
<evidence type="ECO:0000256" key="1">
    <source>
        <dbReference type="SAM" id="SignalP"/>
    </source>
</evidence>
<evidence type="ECO:0000313" key="2">
    <source>
        <dbReference type="EMBL" id="RKQ68002.1"/>
    </source>
</evidence>
<dbReference type="RefSeq" id="WP_008943735.1">
    <property type="nucleotide sequence ID" value="NZ_RBIG01000004.1"/>
</dbReference>
<protein>
    <submittedName>
        <fullName evidence="2">Invasion protein IalB</fullName>
    </submittedName>
</protein>
<reference evidence="2 3" key="1">
    <citation type="submission" date="2018-10" db="EMBL/GenBank/DDBJ databases">
        <title>Comparative analysis of microorganisms from saline springs in Andes Mountain Range, Colombia.</title>
        <authorList>
            <person name="Rubin E."/>
        </authorList>
    </citation>
    <scope>NUCLEOTIDE SEQUENCE [LARGE SCALE GENOMIC DNA]</scope>
    <source>
        <strain evidence="2 3">USBA 36</strain>
    </source>
</reference>
<keyword evidence="1" id="KW-0732">Signal</keyword>
<organism evidence="2 3">
    <name type="scientific">Oceanibaculum indicum</name>
    <dbReference type="NCBI Taxonomy" id="526216"/>
    <lineage>
        <taxon>Bacteria</taxon>
        <taxon>Pseudomonadati</taxon>
        <taxon>Pseudomonadota</taxon>
        <taxon>Alphaproteobacteria</taxon>
        <taxon>Rhodospirillales</taxon>
        <taxon>Oceanibaculaceae</taxon>
        <taxon>Oceanibaculum</taxon>
    </lineage>
</organism>
<name>A0A420WAP2_9PROT</name>
<gene>
    <name evidence="2" type="ORF">BCL74_3319</name>
</gene>
<dbReference type="Pfam" id="PF06776">
    <property type="entry name" value="IalB"/>
    <property type="match status" value="1"/>
</dbReference>
<dbReference type="Gene3D" id="2.60.40.1880">
    <property type="entry name" value="Invasion associated locus B (IalB) protein"/>
    <property type="match status" value="1"/>
</dbReference>
<sequence>MMKSIRISPLFRLALWTAFLSLASLPAATGQASAQQPKQIGTYNAWSAFTYQENGGIVCYMVSEPTKDEGDYTRRGKIYTLVTHRPSKKSVGVVSVIAGYQYKEGSEISVNIGGTTYRLFTVDDHAWAATAQEDKQLVDAMKKGSSMVIKGVSSRGTETTDTYSLSGFTKAYEEISKACKVAG</sequence>
<dbReference type="InterPro" id="IPR010642">
    <property type="entry name" value="Invasion_prot_B"/>
</dbReference>